<name>A0A4Y3W099_9ACTN</name>
<dbReference type="Proteomes" id="UP000317881">
    <property type="component" value="Unassembled WGS sequence"/>
</dbReference>
<sequence length="247" mass="26497">MSYTPNNGPYDALSPENAVLLLIDHQIGLMQLIDDMSPETAKNNVLGLARAAKTLGLPVILTTSRDWGPNGALVPELAALFPDSEVIRRPGVINAYRWPAFREALEATGRKKVIIAAVTDATCLSFPSLDMVLDGYEVHAVMDASGAEAPGQMVREAVVANLSKAGVNIRTWFGVVAELIADWRRDEAQGWPLATGAVHDHLPSWGYLLDTDMAYGTGRMTPPAWFKEGESEPTGRTPAVGTSAQSG</sequence>
<gene>
    <name evidence="3" type="ORF">SSP24_83710</name>
</gene>
<feature type="region of interest" description="Disordered" evidence="1">
    <location>
        <begin position="226"/>
        <end position="247"/>
    </location>
</feature>
<dbReference type="InterPro" id="IPR000868">
    <property type="entry name" value="Isochorismatase-like_dom"/>
</dbReference>
<accession>A0A4Y3W099</accession>
<proteinExistence type="predicted"/>
<protein>
    <recommendedName>
        <fullName evidence="2">Isochorismatase-like domain-containing protein</fullName>
    </recommendedName>
</protein>
<dbReference type="InterPro" id="IPR036380">
    <property type="entry name" value="Isochorismatase-like_sf"/>
</dbReference>
<dbReference type="Pfam" id="PF00857">
    <property type="entry name" value="Isochorismatase"/>
    <property type="match status" value="1"/>
</dbReference>
<dbReference type="AlphaFoldDB" id="A0A4Y3W099"/>
<dbReference type="SUPFAM" id="SSF52499">
    <property type="entry name" value="Isochorismatase-like hydrolases"/>
    <property type="match status" value="1"/>
</dbReference>
<dbReference type="PANTHER" id="PTHR43559">
    <property type="entry name" value="HYDROLASE YCAC-RELATED"/>
    <property type="match status" value="1"/>
</dbReference>
<dbReference type="RefSeq" id="WP_218037164.1">
    <property type="nucleotide sequence ID" value="NZ_BJND01000145.1"/>
</dbReference>
<keyword evidence="4" id="KW-1185">Reference proteome</keyword>
<evidence type="ECO:0000313" key="3">
    <source>
        <dbReference type="EMBL" id="GEC10716.1"/>
    </source>
</evidence>
<dbReference type="PANTHER" id="PTHR43559:SF3">
    <property type="entry name" value="HYDROLASE YCAC-RELATED"/>
    <property type="match status" value="1"/>
</dbReference>
<organism evidence="3 4">
    <name type="scientific">Streptomyces spinoverrucosus</name>
    <dbReference type="NCBI Taxonomy" id="284043"/>
    <lineage>
        <taxon>Bacteria</taxon>
        <taxon>Bacillati</taxon>
        <taxon>Actinomycetota</taxon>
        <taxon>Actinomycetes</taxon>
        <taxon>Kitasatosporales</taxon>
        <taxon>Streptomycetaceae</taxon>
        <taxon>Streptomyces</taxon>
    </lineage>
</organism>
<feature type="domain" description="Isochorismatase-like" evidence="2">
    <location>
        <begin position="19"/>
        <end position="171"/>
    </location>
</feature>
<dbReference type="Gene3D" id="3.40.50.850">
    <property type="entry name" value="Isochorismatase-like"/>
    <property type="match status" value="1"/>
</dbReference>
<reference evidence="3 4" key="1">
    <citation type="submission" date="2019-06" db="EMBL/GenBank/DDBJ databases">
        <title>Whole genome shotgun sequence of Streptomyces spinoverrucosus NBRC 14228.</title>
        <authorList>
            <person name="Hosoyama A."/>
            <person name="Uohara A."/>
            <person name="Ohji S."/>
            <person name="Ichikawa N."/>
        </authorList>
    </citation>
    <scope>NUCLEOTIDE SEQUENCE [LARGE SCALE GENOMIC DNA]</scope>
    <source>
        <strain evidence="3 4">NBRC 14228</strain>
    </source>
</reference>
<evidence type="ECO:0000256" key="1">
    <source>
        <dbReference type="SAM" id="MobiDB-lite"/>
    </source>
</evidence>
<evidence type="ECO:0000259" key="2">
    <source>
        <dbReference type="Pfam" id="PF00857"/>
    </source>
</evidence>
<dbReference type="EMBL" id="BJND01000145">
    <property type="protein sequence ID" value="GEC10716.1"/>
    <property type="molecule type" value="Genomic_DNA"/>
</dbReference>
<dbReference type="InterPro" id="IPR053152">
    <property type="entry name" value="Hydrolase_YcaC-like"/>
</dbReference>
<comment type="caution">
    <text evidence="3">The sequence shown here is derived from an EMBL/GenBank/DDBJ whole genome shotgun (WGS) entry which is preliminary data.</text>
</comment>
<evidence type="ECO:0000313" key="4">
    <source>
        <dbReference type="Proteomes" id="UP000317881"/>
    </source>
</evidence>